<dbReference type="Pfam" id="PF00882">
    <property type="entry name" value="Zn_dep_PLPC"/>
    <property type="match status" value="1"/>
</dbReference>
<protein>
    <recommendedName>
        <fullName evidence="1">Phospholipase C/D domain-containing protein</fullName>
    </recommendedName>
</protein>
<dbReference type="RefSeq" id="WP_135501144.1">
    <property type="nucleotide sequence ID" value="NZ_JACHHE010000006.1"/>
</dbReference>
<dbReference type="InterPro" id="IPR029002">
    <property type="entry name" value="PLPC/GPLD1"/>
</dbReference>
<dbReference type="Proteomes" id="UP000525923">
    <property type="component" value="Unassembled WGS sequence"/>
</dbReference>
<gene>
    <name evidence="2" type="ORF">HNQ44_002399</name>
</gene>
<comment type="caution">
    <text evidence="2">The sequence shown here is derived from an EMBL/GenBank/DDBJ whole genome shotgun (WGS) entry which is preliminary data.</text>
</comment>
<reference evidence="2 3" key="1">
    <citation type="submission" date="2020-08" db="EMBL/GenBank/DDBJ databases">
        <title>Genomic Encyclopedia of Type Strains, Phase IV (KMG-IV): sequencing the most valuable type-strain genomes for metagenomic binning, comparative biology and taxonomic classification.</title>
        <authorList>
            <person name="Goeker M."/>
        </authorList>
    </citation>
    <scope>NUCLEOTIDE SEQUENCE [LARGE SCALE GENOMIC DNA]</scope>
    <source>
        <strain evidence="2 3">DSM 15895</strain>
    </source>
</reference>
<evidence type="ECO:0000259" key="1">
    <source>
        <dbReference type="Pfam" id="PF00882"/>
    </source>
</evidence>
<dbReference type="EMBL" id="JACHHE010000006">
    <property type="protein sequence ID" value="MBB5180954.1"/>
    <property type="molecule type" value="Genomic_DNA"/>
</dbReference>
<proteinExistence type="predicted"/>
<keyword evidence="3" id="KW-1185">Reference proteome</keyword>
<accession>A0A7W8FSV7</accession>
<organism evidence="2 3">
    <name type="scientific">Planococcus koreensis</name>
    <dbReference type="NCBI Taxonomy" id="112331"/>
    <lineage>
        <taxon>Bacteria</taxon>
        <taxon>Bacillati</taxon>
        <taxon>Bacillota</taxon>
        <taxon>Bacilli</taxon>
        <taxon>Bacillales</taxon>
        <taxon>Caryophanaceae</taxon>
        <taxon>Planococcus</taxon>
    </lineage>
</organism>
<evidence type="ECO:0000313" key="2">
    <source>
        <dbReference type="EMBL" id="MBB5180954.1"/>
    </source>
</evidence>
<dbReference type="OrthoDB" id="9810012at2"/>
<evidence type="ECO:0000313" key="3">
    <source>
        <dbReference type="Proteomes" id="UP000525923"/>
    </source>
</evidence>
<feature type="domain" description="Phospholipase C/D" evidence="1">
    <location>
        <begin position="6"/>
        <end position="98"/>
    </location>
</feature>
<sequence length="211" mass="24332">MGSRIMHLIIADQVMKRMAIENRQAFLLGGISPDAAFSRERKTALHFLEGSLDDGTRFVNYKRFIDAYHPVAQSNNVLGYLTHLISDDVWLEHIYFKNDFKSRLAEDPGFLERWHDDFRLLNGKLIERFNCIELKNELIAASLSANIIAEINSDDLRRFKEETIHDFMYSQASLKQNLQVYSFPQILAYIELAVSKSVEVISENIGGYPLK</sequence>
<name>A0A7W8FSV7_9BACL</name>
<dbReference type="AlphaFoldDB" id="A0A7W8FSV7"/>